<gene>
    <name evidence="2" type="ORF">B9K05_10865</name>
</gene>
<dbReference type="RefSeq" id="WP_048854039.1">
    <property type="nucleotide sequence ID" value="NZ_BAMZ01000016.1"/>
</dbReference>
<keyword evidence="3" id="KW-1185">Reference proteome</keyword>
<organism evidence="2 3">
    <name type="scientific">Acetobacter syzygii</name>
    <dbReference type="NCBI Taxonomy" id="146476"/>
    <lineage>
        <taxon>Bacteria</taxon>
        <taxon>Pseudomonadati</taxon>
        <taxon>Pseudomonadota</taxon>
        <taxon>Alphaproteobacteria</taxon>
        <taxon>Acetobacterales</taxon>
        <taxon>Acetobacteraceae</taxon>
        <taxon>Acetobacter</taxon>
    </lineage>
</organism>
<proteinExistence type="predicted"/>
<dbReference type="STRING" id="1231343.Absy_016_008"/>
<evidence type="ECO:0000313" key="2">
    <source>
        <dbReference type="EMBL" id="PAL23088.1"/>
    </source>
</evidence>
<comment type="caution">
    <text evidence="2">The sequence shown here is derived from an EMBL/GenBank/DDBJ whole genome shotgun (WGS) entry which is preliminary data.</text>
</comment>
<reference evidence="2 3" key="1">
    <citation type="submission" date="2017-04" db="EMBL/GenBank/DDBJ databases">
        <title>Kefir bacterial isolates.</title>
        <authorList>
            <person name="Kim Y."/>
            <person name="Blasche S."/>
            <person name="Patil K.R."/>
        </authorList>
    </citation>
    <scope>NUCLEOTIDE SEQUENCE [LARGE SCALE GENOMIC DNA]</scope>
    <source>
        <strain evidence="2 3">KR-2</strain>
    </source>
</reference>
<name>A0A270BDM8_9PROT</name>
<evidence type="ECO:0000256" key="1">
    <source>
        <dbReference type="SAM" id="SignalP"/>
    </source>
</evidence>
<feature type="chain" id="PRO_5013352124" description="Transporter" evidence="1">
    <location>
        <begin position="33"/>
        <end position="327"/>
    </location>
</feature>
<dbReference type="Proteomes" id="UP000216033">
    <property type="component" value="Unassembled WGS sequence"/>
</dbReference>
<protein>
    <recommendedName>
        <fullName evidence="4">Transporter</fullName>
    </recommendedName>
</protein>
<keyword evidence="1" id="KW-0732">Signal</keyword>
<feature type="signal peptide" evidence="1">
    <location>
        <begin position="1"/>
        <end position="32"/>
    </location>
</feature>
<dbReference type="GeneID" id="98302659"/>
<dbReference type="EMBL" id="NDFP01000012">
    <property type="protein sequence ID" value="PAL23088.1"/>
    <property type="molecule type" value="Genomic_DNA"/>
</dbReference>
<dbReference type="AlphaFoldDB" id="A0A270BDM8"/>
<evidence type="ECO:0000313" key="3">
    <source>
        <dbReference type="Proteomes" id="UP000216033"/>
    </source>
</evidence>
<sequence length="327" mass="36105">MINIKSKKKTINHSFLIISGVLFSITPKFVHAADGQWYTGSLVSPSGAEAHAGLLGIEPYYSYTQPIGYFGSNGVSHPQHPRQQTFSNSTMWKYGITDHISIQAHTVVNYGWEQGHGHSSGPKFGDFPVDMVWRFVDPNPAKYIPAFNLFAGVYFPTGDYKKLQSKQNSNGTGSYVFRVAITEQSTYVVNGHHALRLRTWGWFRRALTSAQLEDMSSYGTAAGFHGRGRPGMSGQSGFSLEYGINQSWVLAMDLARDWANGSHVWGSDAHGKRINRIASSSGDWQIAPAVEYSWTSRMGIIVGSAIYYAGHNTGVKVSPQFAVNMVY</sequence>
<evidence type="ECO:0008006" key="4">
    <source>
        <dbReference type="Google" id="ProtNLM"/>
    </source>
</evidence>
<accession>A0A270BDM8</accession>